<comment type="caution">
    <text evidence="2">The sequence shown here is derived from an EMBL/GenBank/DDBJ whole genome shotgun (WGS) entry which is preliminary data.</text>
</comment>
<organism evidence="2 3">
    <name type="scientific">Martelella mangrovi</name>
    <dbReference type="NCBI Taxonomy" id="1397477"/>
    <lineage>
        <taxon>Bacteria</taxon>
        <taxon>Pseudomonadati</taxon>
        <taxon>Pseudomonadota</taxon>
        <taxon>Alphaproteobacteria</taxon>
        <taxon>Hyphomicrobiales</taxon>
        <taxon>Aurantimonadaceae</taxon>
        <taxon>Martelella</taxon>
    </lineage>
</organism>
<keyword evidence="3" id="KW-1185">Reference proteome</keyword>
<name>A0ABV2IAS2_9HYPH</name>
<evidence type="ECO:0000313" key="3">
    <source>
        <dbReference type="Proteomes" id="UP001549164"/>
    </source>
</evidence>
<dbReference type="RefSeq" id="WP_354433791.1">
    <property type="nucleotide sequence ID" value="NZ_JBEPLY010000004.1"/>
</dbReference>
<dbReference type="GO" id="GO:0008168">
    <property type="term" value="F:methyltransferase activity"/>
    <property type="evidence" value="ECO:0007669"/>
    <property type="project" value="UniProtKB-KW"/>
</dbReference>
<evidence type="ECO:0000313" key="2">
    <source>
        <dbReference type="EMBL" id="MET3599694.1"/>
    </source>
</evidence>
<gene>
    <name evidence="2" type="ORF">ABID12_001633</name>
</gene>
<accession>A0ABV2IAS2</accession>
<dbReference type="EMBL" id="JBEPLY010000004">
    <property type="protein sequence ID" value="MET3599694.1"/>
    <property type="molecule type" value="Genomic_DNA"/>
</dbReference>
<dbReference type="Pfam" id="PF13649">
    <property type="entry name" value="Methyltransf_25"/>
    <property type="match status" value="1"/>
</dbReference>
<dbReference type="Proteomes" id="UP001549164">
    <property type="component" value="Unassembled WGS sequence"/>
</dbReference>
<dbReference type="SUPFAM" id="SSF53335">
    <property type="entry name" value="S-adenosyl-L-methionine-dependent methyltransferases"/>
    <property type="match status" value="1"/>
</dbReference>
<dbReference type="GO" id="GO:0032259">
    <property type="term" value="P:methylation"/>
    <property type="evidence" value="ECO:0007669"/>
    <property type="project" value="UniProtKB-KW"/>
</dbReference>
<proteinExistence type="predicted"/>
<keyword evidence="2" id="KW-0489">Methyltransferase</keyword>
<evidence type="ECO:0000259" key="1">
    <source>
        <dbReference type="Pfam" id="PF13649"/>
    </source>
</evidence>
<feature type="domain" description="Methyltransferase" evidence="1">
    <location>
        <begin position="40"/>
        <end position="118"/>
    </location>
</feature>
<dbReference type="InterPro" id="IPR029063">
    <property type="entry name" value="SAM-dependent_MTases_sf"/>
</dbReference>
<sequence>MSFDAAWLSLREPADRAARNGRLVDVLARHLAGKRKPLLLDIGCGTGATFRSLSGKVSADAEWLMLDNDPLLLEEAQRRTDAGDRVSFRRHDLNDLDGLPLENAATVTASALFDLCSLAYSAALADRLAAKGCGLYAALNYDGRIHWSRPHALDDDVVAAFNRHQKTDKGFGPALGPDAATELSNLFKGHGFRVETEHSPWLMNRESAALQRAFIAGFRQPLEAIGGFTSDDIADWIAFRHAAIEEPDSLCSVGHIDLLALPA</sequence>
<reference evidence="2 3" key="1">
    <citation type="submission" date="2024-06" db="EMBL/GenBank/DDBJ databases">
        <title>Genomic Encyclopedia of Type Strains, Phase IV (KMG-IV): sequencing the most valuable type-strain genomes for metagenomic binning, comparative biology and taxonomic classification.</title>
        <authorList>
            <person name="Goeker M."/>
        </authorList>
    </citation>
    <scope>NUCLEOTIDE SEQUENCE [LARGE SCALE GENOMIC DNA]</scope>
    <source>
        <strain evidence="2 3">DSM 28102</strain>
    </source>
</reference>
<keyword evidence="2" id="KW-0808">Transferase</keyword>
<dbReference type="Gene3D" id="3.40.50.150">
    <property type="entry name" value="Vaccinia Virus protein VP39"/>
    <property type="match status" value="1"/>
</dbReference>
<protein>
    <submittedName>
        <fullName evidence="2">SAM-dependent methyltransferase</fullName>
    </submittedName>
</protein>
<dbReference type="InterPro" id="IPR041698">
    <property type="entry name" value="Methyltransf_25"/>
</dbReference>